<feature type="region of interest" description="Disordered" evidence="1">
    <location>
        <begin position="15"/>
        <end position="36"/>
    </location>
</feature>
<gene>
    <name evidence="2" type="ORF">M407DRAFT_4187</name>
</gene>
<reference evidence="2 3" key="1">
    <citation type="submission" date="2014-04" db="EMBL/GenBank/DDBJ databases">
        <authorList>
            <consortium name="DOE Joint Genome Institute"/>
            <person name="Kuo A."/>
            <person name="Girlanda M."/>
            <person name="Perotto S."/>
            <person name="Kohler A."/>
            <person name="Nagy L.G."/>
            <person name="Floudas D."/>
            <person name="Copeland A."/>
            <person name="Barry K.W."/>
            <person name="Cichocki N."/>
            <person name="Veneault-Fourrey C."/>
            <person name="LaButti K."/>
            <person name="Lindquist E.A."/>
            <person name="Lipzen A."/>
            <person name="Lundell T."/>
            <person name="Morin E."/>
            <person name="Murat C."/>
            <person name="Sun H."/>
            <person name="Tunlid A."/>
            <person name="Henrissat B."/>
            <person name="Grigoriev I.V."/>
            <person name="Hibbett D.S."/>
            <person name="Martin F."/>
            <person name="Nordberg H.P."/>
            <person name="Cantor M.N."/>
            <person name="Hua S.X."/>
        </authorList>
    </citation>
    <scope>NUCLEOTIDE SEQUENCE [LARGE SCALE GENOMIC DNA]</scope>
    <source>
        <strain evidence="2 3">MUT 4182</strain>
    </source>
</reference>
<evidence type="ECO:0000313" key="2">
    <source>
        <dbReference type="EMBL" id="KIO32927.1"/>
    </source>
</evidence>
<name>A0A0C3MGV3_9AGAM</name>
<dbReference type="AlphaFoldDB" id="A0A0C3MGV3"/>
<accession>A0A0C3MGV3</accession>
<feature type="compositionally biased region" description="Polar residues" evidence="1">
    <location>
        <begin position="128"/>
        <end position="144"/>
    </location>
</feature>
<keyword evidence="3" id="KW-1185">Reference proteome</keyword>
<dbReference type="EMBL" id="KN822951">
    <property type="protein sequence ID" value="KIO32927.1"/>
    <property type="molecule type" value="Genomic_DNA"/>
</dbReference>
<dbReference type="OrthoDB" id="10619010at2759"/>
<proteinExistence type="predicted"/>
<reference evidence="3" key="2">
    <citation type="submission" date="2015-01" db="EMBL/GenBank/DDBJ databases">
        <title>Evolutionary Origins and Diversification of the Mycorrhizal Mutualists.</title>
        <authorList>
            <consortium name="DOE Joint Genome Institute"/>
            <consortium name="Mycorrhizal Genomics Consortium"/>
            <person name="Kohler A."/>
            <person name="Kuo A."/>
            <person name="Nagy L.G."/>
            <person name="Floudas D."/>
            <person name="Copeland A."/>
            <person name="Barry K.W."/>
            <person name="Cichocki N."/>
            <person name="Veneault-Fourrey C."/>
            <person name="LaButti K."/>
            <person name="Lindquist E.A."/>
            <person name="Lipzen A."/>
            <person name="Lundell T."/>
            <person name="Morin E."/>
            <person name="Murat C."/>
            <person name="Riley R."/>
            <person name="Ohm R."/>
            <person name="Sun H."/>
            <person name="Tunlid A."/>
            <person name="Henrissat B."/>
            <person name="Grigoriev I.V."/>
            <person name="Hibbett D.S."/>
            <person name="Martin F."/>
        </authorList>
    </citation>
    <scope>NUCLEOTIDE SEQUENCE [LARGE SCALE GENOMIC DNA]</scope>
    <source>
        <strain evidence="3">MUT 4182</strain>
    </source>
</reference>
<dbReference type="Proteomes" id="UP000054248">
    <property type="component" value="Unassembled WGS sequence"/>
</dbReference>
<feature type="region of interest" description="Disordered" evidence="1">
    <location>
        <begin position="128"/>
        <end position="184"/>
    </location>
</feature>
<sequence length="184" mass="20128">MTTVESLSKNIVVNKANKARDAGAKRQDERGHKSAKDQLGTVGYSQLFDLDLNRKANLGRGRKIWNHHVLVHKSVKLRMEHAENNYIPAGRSVGKDSDVKFVDDFGDEVVSGQIYGKCLVSFVETRGSNASGQAGDQKISTINEVQGEDDSDSEKGDHSRSPTLVAPMTMPMTPPMPSPTFNDS</sequence>
<evidence type="ECO:0000313" key="3">
    <source>
        <dbReference type="Proteomes" id="UP000054248"/>
    </source>
</evidence>
<evidence type="ECO:0000256" key="1">
    <source>
        <dbReference type="SAM" id="MobiDB-lite"/>
    </source>
</evidence>
<feature type="compositionally biased region" description="Basic and acidic residues" evidence="1">
    <location>
        <begin position="18"/>
        <end position="36"/>
    </location>
</feature>
<dbReference type="HOGENOM" id="CLU_1469247_0_0_1"/>
<organism evidence="2 3">
    <name type="scientific">Tulasnella calospora MUT 4182</name>
    <dbReference type="NCBI Taxonomy" id="1051891"/>
    <lineage>
        <taxon>Eukaryota</taxon>
        <taxon>Fungi</taxon>
        <taxon>Dikarya</taxon>
        <taxon>Basidiomycota</taxon>
        <taxon>Agaricomycotina</taxon>
        <taxon>Agaricomycetes</taxon>
        <taxon>Cantharellales</taxon>
        <taxon>Tulasnellaceae</taxon>
        <taxon>Tulasnella</taxon>
    </lineage>
</organism>
<protein>
    <submittedName>
        <fullName evidence="2">Uncharacterized protein</fullName>
    </submittedName>
</protein>